<dbReference type="EMBL" id="GL732694">
    <property type="protein sequence ID" value="EFX66803.1"/>
    <property type="molecule type" value="Genomic_DNA"/>
</dbReference>
<proteinExistence type="predicted"/>
<feature type="region of interest" description="Disordered" evidence="1">
    <location>
        <begin position="14"/>
        <end position="51"/>
    </location>
</feature>
<dbReference type="HOGENOM" id="CLU_2500168_0_0_1"/>
<reference evidence="2 3" key="1">
    <citation type="journal article" date="2011" name="Science">
        <title>The ecoresponsive genome of Daphnia pulex.</title>
        <authorList>
            <person name="Colbourne J.K."/>
            <person name="Pfrender M.E."/>
            <person name="Gilbert D."/>
            <person name="Thomas W.K."/>
            <person name="Tucker A."/>
            <person name="Oakley T.H."/>
            <person name="Tokishita S."/>
            <person name="Aerts A."/>
            <person name="Arnold G.J."/>
            <person name="Basu M.K."/>
            <person name="Bauer D.J."/>
            <person name="Caceres C.E."/>
            <person name="Carmel L."/>
            <person name="Casola C."/>
            <person name="Choi J.H."/>
            <person name="Detter J.C."/>
            <person name="Dong Q."/>
            <person name="Dusheyko S."/>
            <person name="Eads B.D."/>
            <person name="Frohlich T."/>
            <person name="Geiler-Samerotte K.A."/>
            <person name="Gerlach D."/>
            <person name="Hatcher P."/>
            <person name="Jogdeo S."/>
            <person name="Krijgsveld J."/>
            <person name="Kriventseva E.V."/>
            <person name="Kultz D."/>
            <person name="Laforsch C."/>
            <person name="Lindquist E."/>
            <person name="Lopez J."/>
            <person name="Manak J.R."/>
            <person name="Muller J."/>
            <person name="Pangilinan J."/>
            <person name="Patwardhan R.P."/>
            <person name="Pitluck S."/>
            <person name="Pritham E.J."/>
            <person name="Rechtsteiner A."/>
            <person name="Rho M."/>
            <person name="Rogozin I.B."/>
            <person name="Sakarya O."/>
            <person name="Salamov A."/>
            <person name="Schaack S."/>
            <person name="Shapiro H."/>
            <person name="Shiga Y."/>
            <person name="Skalitzky C."/>
            <person name="Smith Z."/>
            <person name="Souvorov A."/>
            <person name="Sung W."/>
            <person name="Tang Z."/>
            <person name="Tsuchiya D."/>
            <person name="Tu H."/>
            <person name="Vos H."/>
            <person name="Wang M."/>
            <person name="Wolf Y.I."/>
            <person name="Yamagata H."/>
            <person name="Yamada T."/>
            <person name="Ye Y."/>
            <person name="Shaw J.R."/>
            <person name="Andrews J."/>
            <person name="Crease T.J."/>
            <person name="Tang H."/>
            <person name="Lucas S.M."/>
            <person name="Robertson H.M."/>
            <person name="Bork P."/>
            <person name="Koonin E.V."/>
            <person name="Zdobnov E.M."/>
            <person name="Grigoriev I.V."/>
            <person name="Lynch M."/>
            <person name="Boore J.L."/>
        </authorList>
    </citation>
    <scope>NUCLEOTIDE SEQUENCE [LARGE SCALE GENOMIC DNA]</scope>
</reference>
<evidence type="ECO:0000256" key="1">
    <source>
        <dbReference type="SAM" id="MobiDB-lite"/>
    </source>
</evidence>
<protein>
    <submittedName>
        <fullName evidence="2">Uncharacterized protein</fullName>
    </submittedName>
</protein>
<organism evidence="2 3">
    <name type="scientific">Daphnia pulex</name>
    <name type="common">Water flea</name>
    <dbReference type="NCBI Taxonomy" id="6669"/>
    <lineage>
        <taxon>Eukaryota</taxon>
        <taxon>Metazoa</taxon>
        <taxon>Ecdysozoa</taxon>
        <taxon>Arthropoda</taxon>
        <taxon>Crustacea</taxon>
        <taxon>Branchiopoda</taxon>
        <taxon>Diplostraca</taxon>
        <taxon>Cladocera</taxon>
        <taxon>Anomopoda</taxon>
        <taxon>Daphniidae</taxon>
        <taxon>Daphnia</taxon>
    </lineage>
</organism>
<name>E9HN81_DAPPU</name>
<evidence type="ECO:0000313" key="2">
    <source>
        <dbReference type="EMBL" id="EFX66803.1"/>
    </source>
</evidence>
<dbReference type="InParanoid" id="E9HN81"/>
<dbReference type="AlphaFoldDB" id="E9HN81"/>
<dbReference type="KEGG" id="dpx:DAPPUDRAFT_262568"/>
<dbReference type="PhylomeDB" id="E9HN81"/>
<feature type="compositionally biased region" description="Basic and acidic residues" evidence="1">
    <location>
        <begin position="28"/>
        <end position="41"/>
    </location>
</feature>
<dbReference type="Proteomes" id="UP000000305">
    <property type="component" value="Unassembled WGS sequence"/>
</dbReference>
<sequence length="86" mass="9404">MLWKDESCPLYEEATTKASKAIDQQTDESERNKADGERCESEDIDTDWESEECESEIGVAVPLTPPVILPSLTSSTIRGGEGRGKG</sequence>
<feature type="compositionally biased region" description="Acidic residues" evidence="1">
    <location>
        <begin position="42"/>
        <end position="51"/>
    </location>
</feature>
<evidence type="ECO:0000313" key="3">
    <source>
        <dbReference type="Proteomes" id="UP000000305"/>
    </source>
</evidence>
<accession>E9HN81</accession>
<keyword evidence="3" id="KW-1185">Reference proteome</keyword>
<gene>
    <name evidence="2" type="ORF">DAPPUDRAFT_262568</name>
</gene>